<sequence>MYRFRFILILCWFLLASTTSGGINQTNTELYNECSKCGTKYSNDIKFCGKDGTELVSTQKGLICPKCKKAGVSGEKFCREDGEKLVTIKEIIADEQKLLENKRKASKHLKEGNKYSIIGN</sequence>
<accession>A0A0F9KU00</accession>
<comment type="caution">
    <text evidence="2">The sequence shown here is derived from an EMBL/GenBank/DDBJ whole genome shotgun (WGS) entry which is preliminary data.</text>
</comment>
<dbReference type="Pfam" id="PF12773">
    <property type="entry name" value="DZR"/>
    <property type="match status" value="1"/>
</dbReference>
<dbReference type="InterPro" id="IPR025874">
    <property type="entry name" value="DZR"/>
</dbReference>
<protein>
    <recommendedName>
        <fullName evidence="1">DZANK-type domain-containing protein</fullName>
    </recommendedName>
</protein>
<name>A0A0F9KU00_9ZZZZ</name>
<dbReference type="EMBL" id="LAZR01007358">
    <property type="protein sequence ID" value="KKM85769.1"/>
    <property type="molecule type" value="Genomic_DNA"/>
</dbReference>
<proteinExistence type="predicted"/>
<organism evidence="2">
    <name type="scientific">marine sediment metagenome</name>
    <dbReference type="NCBI Taxonomy" id="412755"/>
    <lineage>
        <taxon>unclassified sequences</taxon>
        <taxon>metagenomes</taxon>
        <taxon>ecological metagenomes</taxon>
    </lineage>
</organism>
<evidence type="ECO:0000259" key="1">
    <source>
        <dbReference type="Pfam" id="PF12773"/>
    </source>
</evidence>
<reference evidence="2" key="1">
    <citation type="journal article" date="2015" name="Nature">
        <title>Complex archaea that bridge the gap between prokaryotes and eukaryotes.</title>
        <authorList>
            <person name="Spang A."/>
            <person name="Saw J.H."/>
            <person name="Jorgensen S.L."/>
            <person name="Zaremba-Niedzwiedzka K."/>
            <person name="Martijn J."/>
            <person name="Lind A.E."/>
            <person name="van Eijk R."/>
            <person name="Schleper C."/>
            <person name="Guy L."/>
            <person name="Ettema T.J."/>
        </authorList>
    </citation>
    <scope>NUCLEOTIDE SEQUENCE</scope>
</reference>
<feature type="domain" description="DZANK-type" evidence="1">
    <location>
        <begin position="34"/>
        <end position="79"/>
    </location>
</feature>
<gene>
    <name evidence="2" type="ORF">LCGC14_1285700</name>
</gene>
<dbReference type="AlphaFoldDB" id="A0A0F9KU00"/>
<evidence type="ECO:0000313" key="2">
    <source>
        <dbReference type="EMBL" id="KKM85769.1"/>
    </source>
</evidence>